<dbReference type="SUPFAM" id="SSF55486">
    <property type="entry name" value="Metalloproteases ('zincins'), catalytic domain"/>
    <property type="match status" value="1"/>
</dbReference>
<reference evidence="8" key="1">
    <citation type="submission" date="2025-08" db="UniProtKB">
        <authorList>
            <consortium name="Ensembl"/>
        </authorList>
    </citation>
    <scope>IDENTIFICATION</scope>
</reference>
<protein>
    <submittedName>
        <fullName evidence="8">YbeY metalloendoribonuclease</fullName>
    </submittedName>
</protein>
<dbReference type="InterPro" id="IPR023091">
    <property type="entry name" value="MetalPrtase_cat_dom_sf_prd"/>
</dbReference>
<dbReference type="GO" id="GO:0004222">
    <property type="term" value="F:metalloendopeptidase activity"/>
    <property type="evidence" value="ECO:0007669"/>
    <property type="project" value="InterPro"/>
</dbReference>
<dbReference type="PANTHER" id="PTHR46986:SF1">
    <property type="entry name" value="ENDORIBONUCLEASE YBEY, CHLOROPLASTIC"/>
    <property type="match status" value="1"/>
</dbReference>
<name>A0A8C5Q647_9ANUR</name>
<keyword evidence="4" id="KW-0479">Metal-binding</keyword>
<evidence type="ECO:0000313" key="8">
    <source>
        <dbReference type="Ensembl" id="ENSLLEP00000032792.1"/>
    </source>
</evidence>
<keyword evidence="5" id="KW-0255">Endonuclease</keyword>
<dbReference type="InterPro" id="IPR002036">
    <property type="entry name" value="YbeY"/>
</dbReference>
<evidence type="ECO:0000256" key="4">
    <source>
        <dbReference type="ARBA" id="ARBA00022723"/>
    </source>
</evidence>
<dbReference type="Ensembl" id="ENSLLET00000034053.1">
    <property type="protein sequence ID" value="ENSLLEP00000032792.1"/>
    <property type="gene ID" value="ENSLLEG00000020697.1"/>
</dbReference>
<evidence type="ECO:0000256" key="3">
    <source>
        <dbReference type="ARBA" id="ARBA00022722"/>
    </source>
</evidence>
<dbReference type="PROSITE" id="PS01306">
    <property type="entry name" value="UPF0054"/>
    <property type="match status" value="1"/>
</dbReference>
<accession>A0A8C5Q647</accession>
<dbReference type="OrthoDB" id="27226at2759"/>
<dbReference type="HAMAP" id="MF_00009">
    <property type="entry name" value="Endoribonucl_YbeY"/>
    <property type="match status" value="1"/>
</dbReference>
<keyword evidence="9" id="KW-1185">Reference proteome</keyword>
<dbReference type="AlphaFoldDB" id="A0A8C5Q647"/>
<evidence type="ECO:0000256" key="1">
    <source>
        <dbReference type="ARBA" id="ARBA00001947"/>
    </source>
</evidence>
<dbReference type="GeneTree" id="ENSGT00950000183170"/>
<dbReference type="PANTHER" id="PTHR46986">
    <property type="entry name" value="ENDORIBONUCLEASE YBEY, CHLOROPLASTIC"/>
    <property type="match status" value="1"/>
</dbReference>
<sequence length="165" mass="18975">MSIIVQNVQRVISLRRSPLRRNLEIARSCLGVKCFNIAVICASNSKMRKINRIYRGKDTTTDVLSFPFYEDLHPGSIPLPSFKDEYNLGDIYLGVECIYQQCQEVQDDFNSILTVTAVHGLCHLLGYRHDTVETWRKMFVKEEEILIEIKKTTGCTLKPLTTNFV</sequence>
<comment type="similarity">
    <text evidence="2">Belongs to the endoribonuclease YbeY family.</text>
</comment>
<keyword evidence="7" id="KW-0862">Zinc</keyword>
<gene>
    <name evidence="8" type="primary">YBEY</name>
</gene>
<evidence type="ECO:0000256" key="5">
    <source>
        <dbReference type="ARBA" id="ARBA00022759"/>
    </source>
</evidence>
<dbReference type="NCBIfam" id="TIGR00043">
    <property type="entry name" value="rRNA maturation RNase YbeY"/>
    <property type="match status" value="1"/>
</dbReference>
<keyword evidence="6" id="KW-0378">Hydrolase</keyword>
<proteinExistence type="inferred from homology"/>
<dbReference type="GO" id="GO:0004519">
    <property type="term" value="F:endonuclease activity"/>
    <property type="evidence" value="ECO:0007669"/>
    <property type="project" value="UniProtKB-KW"/>
</dbReference>
<dbReference type="Proteomes" id="UP000694569">
    <property type="component" value="Unplaced"/>
</dbReference>
<evidence type="ECO:0000313" key="9">
    <source>
        <dbReference type="Proteomes" id="UP000694569"/>
    </source>
</evidence>
<keyword evidence="3" id="KW-0540">Nuclease</keyword>
<reference evidence="8" key="2">
    <citation type="submission" date="2025-09" db="UniProtKB">
        <authorList>
            <consortium name="Ensembl"/>
        </authorList>
    </citation>
    <scope>IDENTIFICATION</scope>
</reference>
<evidence type="ECO:0000256" key="6">
    <source>
        <dbReference type="ARBA" id="ARBA00022801"/>
    </source>
</evidence>
<dbReference type="InterPro" id="IPR020549">
    <property type="entry name" value="YbeY_CS"/>
</dbReference>
<dbReference type="GO" id="GO:0046872">
    <property type="term" value="F:metal ion binding"/>
    <property type="evidence" value="ECO:0007669"/>
    <property type="project" value="UniProtKB-KW"/>
</dbReference>
<dbReference type="Pfam" id="PF02130">
    <property type="entry name" value="YbeY"/>
    <property type="match status" value="1"/>
</dbReference>
<organism evidence="8 9">
    <name type="scientific">Leptobrachium leishanense</name>
    <name type="common">Leishan spiny toad</name>
    <dbReference type="NCBI Taxonomy" id="445787"/>
    <lineage>
        <taxon>Eukaryota</taxon>
        <taxon>Metazoa</taxon>
        <taxon>Chordata</taxon>
        <taxon>Craniata</taxon>
        <taxon>Vertebrata</taxon>
        <taxon>Euteleostomi</taxon>
        <taxon>Amphibia</taxon>
        <taxon>Batrachia</taxon>
        <taxon>Anura</taxon>
        <taxon>Pelobatoidea</taxon>
        <taxon>Megophryidae</taxon>
        <taxon>Leptobrachium</taxon>
    </lineage>
</organism>
<comment type="cofactor">
    <cofactor evidence="1">
        <name>Zn(2+)</name>
        <dbReference type="ChEBI" id="CHEBI:29105"/>
    </cofactor>
</comment>
<dbReference type="GO" id="GO:0006364">
    <property type="term" value="P:rRNA processing"/>
    <property type="evidence" value="ECO:0007669"/>
    <property type="project" value="InterPro"/>
</dbReference>
<evidence type="ECO:0000256" key="7">
    <source>
        <dbReference type="ARBA" id="ARBA00022833"/>
    </source>
</evidence>
<evidence type="ECO:0000256" key="2">
    <source>
        <dbReference type="ARBA" id="ARBA00010875"/>
    </source>
</evidence>
<dbReference type="Gene3D" id="3.40.390.30">
    <property type="entry name" value="Metalloproteases ('zincins'), catalytic domain"/>
    <property type="match status" value="1"/>
</dbReference>